<dbReference type="GO" id="GO:0030674">
    <property type="term" value="F:protein-macromolecule adaptor activity"/>
    <property type="evidence" value="ECO:0007669"/>
    <property type="project" value="TreeGrafter"/>
</dbReference>
<evidence type="ECO:0000256" key="6">
    <source>
        <dbReference type="ARBA" id="ARBA00022833"/>
    </source>
</evidence>
<dbReference type="Pfam" id="PF05131">
    <property type="entry name" value="Pep3_Vps18"/>
    <property type="match status" value="1"/>
</dbReference>
<dbReference type="PROSITE" id="PS50236">
    <property type="entry name" value="CHCR"/>
    <property type="match status" value="1"/>
</dbReference>
<dbReference type="PANTHER" id="PTHR23323:SF26">
    <property type="entry name" value="VACUOLAR PROTEIN SORTING-ASSOCIATED PROTEIN 18 HOMOLOG"/>
    <property type="match status" value="1"/>
</dbReference>
<keyword evidence="5" id="KW-0863">Zinc-finger</keyword>
<feature type="domain" description="Pep3/Vps18 RING C-terminal" evidence="12">
    <location>
        <begin position="855"/>
        <end position="950"/>
    </location>
</feature>
<dbReference type="InterPro" id="IPR000547">
    <property type="entry name" value="Clathrin_H-chain/VPS_repeat"/>
</dbReference>
<evidence type="ECO:0000256" key="5">
    <source>
        <dbReference type="ARBA" id="ARBA00022771"/>
    </source>
</evidence>
<evidence type="ECO:0000256" key="4">
    <source>
        <dbReference type="ARBA" id="ARBA00022723"/>
    </source>
</evidence>
<dbReference type="GO" id="GO:0008270">
    <property type="term" value="F:zinc ion binding"/>
    <property type="evidence" value="ECO:0007669"/>
    <property type="project" value="UniProtKB-KW"/>
</dbReference>
<evidence type="ECO:0000256" key="10">
    <source>
        <dbReference type="SAM" id="MobiDB-lite"/>
    </source>
</evidence>
<organism evidence="13 14">
    <name type="scientific">Octopus sinensis</name>
    <name type="common">East Asian common octopus</name>
    <dbReference type="NCBI Taxonomy" id="2607531"/>
    <lineage>
        <taxon>Eukaryota</taxon>
        <taxon>Metazoa</taxon>
        <taxon>Spiralia</taxon>
        <taxon>Lophotrochozoa</taxon>
        <taxon>Mollusca</taxon>
        <taxon>Cephalopoda</taxon>
        <taxon>Coleoidea</taxon>
        <taxon>Octopodiformes</taxon>
        <taxon>Octopoda</taxon>
        <taxon>Incirrata</taxon>
        <taxon>Octopodidae</taxon>
        <taxon>Octopus</taxon>
    </lineage>
</organism>
<dbReference type="GO" id="GO:0006886">
    <property type="term" value="P:intracellular protein transport"/>
    <property type="evidence" value="ECO:0007669"/>
    <property type="project" value="UniProtKB-UniRule"/>
</dbReference>
<comment type="subcellular location">
    <subcellularLocation>
        <location evidence="1">Late endosome membrane</location>
        <topology evidence="1">Peripheral membrane protein</topology>
        <orientation evidence="1">Cytoplasmic side</orientation>
    </subcellularLocation>
</comment>
<dbReference type="InterPro" id="IPR007810">
    <property type="entry name" value="Pep3/Vps18_beta-prop"/>
</dbReference>
<dbReference type="GO" id="GO:0008333">
    <property type="term" value="P:endosome to lysosome transport"/>
    <property type="evidence" value="ECO:0007669"/>
    <property type="project" value="TreeGrafter"/>
</dbReference>
<gene>
    <name evidence="14" type="primary">LOC115211650</name>
</gene>
<evidence type="ECO:0000256" key="2">
    <source>
        <dbReference type="ARBA" id="ARBA00010454"/>
    </source>
</evidence>
<accession>A0A6P7SD98</accession>
<evidence type="ECO:0000256" key="8">
    <source>
        <dbReference type="PROSITE-ProRule" id="PRU01006"/>
    </source>
</evidence>
<proteinExistence type="inferred from homology"/>
<dbReference type="GO" id="GO:0048284">
    <property type="term" value="P:organelle fusion"/>
    <property type="evidence" value="ECO:0007669"/>
    <property type="project" value="TreeGrafter"/>
</dbReference>
<evidence type="ECO:0000256" key="3">
    <source>
        <dbReference type="ARBA" id="ARBA00017338"/>
    </source>
</evidence>
<keyword evidence="9" id="KW-0175">Coiled coil</keyword>
<protein>
    <recommendedName>
        <fullName evidence="3">Vacuolar protein sorting-associated protein 18 homolog</fullName>
    </recommendedName>
</protein>
<dbReference type="Proteomes" id="UP000515154">
    <property type="component" value="Linkage group LG5"/>
</dbReference>
<evidence type="ECO:0000259" key="11">
    <source>
        <dbReference type="Pfam" id="PF05131"/>
    </source>
</evidence>
<sequence>MSSILDQYEQESSRVAAPPQDDTLLVSHYTGRTTSETEPIFRRVKNEYKPHDRILSMTVCSRFLVIATCSNVIIRVDMMHPHQQDEIELPKMIEDRIHKIFLDPTGRHLLISMEQSAEVYYLCRNSKKTKTISKLKGNLINAVGWNTQNTNDTLTGPILLGTTKGLIYETELTRGDDSRIFGRTVDRYVSKLFTAGKEKVQPITGIEFDRMPSRTTDCKYYVLVTTPSRLYQFIGTVSTSAEAPIFQQLFQTYLDTPEEFLELPYNFGTSELRIFNNSSKSRGKAFALMAGPGIYYGDINVQGAAGPNSVTFNSKLMPYPVESNNKVVPLSIVLTEFHVLILFPDRMKAVCLLNEQLIYDDVFPERVGKFIGLCKDPVSGNIWAYTSQHIYSYKVNQEYRDVWRIYLDQGKFDQAKEYCRDNRMQLDEVMTKEADHLFSLKRYKESAVMYANTESSFEEIALRFINLEDKEPLKAFLTQKLNSLRVQDRTQMTMLVTWLTEIYLNQLGELKEQNDEKDSLYPDLQKEFCQFLNQSIIKECVCNNRQVIYDLIASHGDVEDLMYFARLMKDFERVISHYIQHEYYKVALEVLNEQNQMELFYKFSPVLMQHIPVETVKSWKKQRNKLDPKRLIPSLVQYDSKKHHEQGNQAIQYLKFCVEELDVRDPPIHNYLLSLYARLQAGQLMVYLSSQGQEPEHVCYDLKYALRLCLELNHKEACVHIYSVMGLYEEAVELALTINVDLAKEQASKPDEEDNELRKKLWLKIARHVVEEEKDVKRAMEFLRECDLLKIEDILPFFHDFVIIDDFKDAIISSLEKYNEHIDSLKEEMDRATKSAEEIRREIQSFRNKFVFVKTQDKCFFCGFPLMTQSFHVFPCEHKFHTDCLISEVVPNLSVSKKKKIEELQKKVKEPRIQNLLLTIHGNQSETNIKTELDEIIGAECIYCGDMMIKLIDKPFIEADEMDQAANGWL</sequence>
<comment type="similarity">
    <text evidence="2">Belongs to the VPS18 family.</text>
</comment>
<dbReference type="RefSeq" id="XP_029636145.1">
    <property type="nucleotide sequence ID" value="XM_029780285.2"/>
</dbReference>
<reference evidence="14" key="1">
    <citation type="submission" date="2025-08" db="UniProtKB">
        <authorList>
            <consortium name="RefSeq"/>
        </authorList>
    </citation>
    <scope>IDENTIFICATION</scope>
</reference>
<feature type="repeat" description="CHCR" evidence="8">
    <location>
        <begin position="623"/>
        <end position="778"/>
    </location>
</feature>
<evidence type="ECO:0000313" key="14">
    <source>
        <dbReference type="RefSeq" id="XP_029636145.1"/>
    </source>
</evidence>
<feature type="coiled-coil region" evidence="9">
    <location>
        <begin position="808"/>
        <end position="849"/>
    </location>
</feature>
<dbReference type="Pfam" id="PF26148">
    <property type="entry name" value="VPS18_RING_C"/>
    <property type="match status" value="1"/>
</dbReference>
<evidence type="ECO:0000256" key="1">
    <source>
        <dbReference type="ARBA" id="ARBA00004492"/>
    </source>
</evidence>
<dbReference type="GO" id="GO:0006904">
    <property type="term" value="P:vesicle docking involved in exocytosis"/>
    <property type="evidence" value="ECO:0007669"/>
    <property type="project" value="TreeGrafter"/>
</dbReference>
<dbReference type="GO" id="GO:0030897">
    <property type="term" value="C:HOPS complex"/>
    <property type="evidence" value="ECO:0007669"/>
    <property type="project" value="TreeGrafter"/>
</dbReference>
<evidence type="ECO:0000313" key="13">
    <source>
        <dbReference type="Proteomes" id="UP000515154"/>
    </source>
</evidence>
<dbReference type="GO" id="GO:0007032">
    <property type="term" value="P:endosome organization"/>
    <property type="evidence" value="ECO:0007669"/>
    <property type="project" value="TreeGrafter"/>
</dbReference>
<dbReference type="GO" id="GO:0007040">
    <property type="term" value="P:lysosome organization"/>
    <property type="evidence" value="ECO:0007669"/>
    <property type="project" value="TreeGrafter"/>
</dbReference>
<dbReference type="InterPro" id="IPR058919">
    <property type="entry name" value="Pep3/Vps18_RING_C"/>
</dbReference>
<keyword evidence="6" id="KW-0862">Zinc</keyword>
<evidence type="ECO:0000256" key="7">
    <source>
        <dbReference type="ARBA" id="ARBA00023136"/>
    </source>
</evidence>
<keyword evidence="7" id="KW-0472">Membrane</keyword>
<keyword evidence="4" id="KW-0479">Metal-binding</keyword>
<evidence type="ECO:0000259" key="12">
    <source>
        <dbReference type="Pfam" id="PF26148"/>
    </source>
</evidence>
<keyword evidence="13" id="KW-1185">Reference proteome</keyword>
<dbReference type="GO" id="GO:0031902">
    <property type="term" value="C:late endosome membrane"/>
    <property type="evidence" value="ECO:0007669"/>
    <property type="project" value="UniProtKB-SubCell"/>
</dbReference>
<feature type="region of interest" description="Disordered" evidence="10">
    <location>
        <begin position="1"/>
        <end position="21"/>
    </location>
</feature>
<feature type="domain" description="Pep3/Vps18 beta-propeller" evidence="11">
    <location>
        <begin position="39"/>
        <end position="395"/>
    </location>
</feature>
<dbReference type="CDD" id="cd16462">
    <property type="entry name" value="RING-H2_Pep3p-like"/>
    <property type="match status" value="1"/>
</dbReference>
<dbReference type="KEGG" id="osn:115211650"/>
<dbReference type="PANTHER" id="PTHR23323">
    <property type="entry name" value="VACUOLAR PROTEIN SORTING-ASSOCIATED PROTEIN"/>
    <property type="match status" value="1"/>
</dbReference>
<evidence type="ECO:0000256" key="9">
    <source>
        <dbReference type="SAM" id="Coils"/>
    </source>
</evidence>
<dbReference type="AlphaFoldDB" id="A0A6P7SD98"/>
<name>A0A6P7SD98_9MOLL</name>